<sequence>MSTREQDDHVEIKVEEFGDQEHKRQNFSHGHEIKLVCSPNLKYIATLSEKDESILIWPVLDNKQYLDANKSFKISELDTNEDGESVFKLEELSDDALIVLISETSCIMYDTNREEYVEIPHFNEQVLQTSEIYVSFFKNGYFAFIFESKLYLYSVITKDSKTCLQCKNIFGFNIELNQCTLSRDGKLLIGNGFFKSQWDINSEKFEIQYPDATDLIFNKYGNLLAVWHNRDLTLKIYSAKTGIKILSRKIKMNYKNQDNEYFQINFLNLSERLLISHFTNSKMQNYLTDPYSENSENSEENTTIELELYDELNSKFVGFVPKGIFENKIIGIANRKVLIYDLFQGHFQNYLREQTEDKSNIHFLSIMKEILEKIEEAESDISHTFKVDTELKGQIKGEHMNLVNWEYDENSDGKMELSAKKGNINLAKLNVTDIFVEKDSLNSLNILAFKLLTNDELMIITKWYHLSIREFTIIVALDNDKSIRIKYFFDTNYLKKLLKVYKDLLEKRNMDIEMDKDLLKIYKDLLKVYKDLLEKCKMDSDSEMDKDLLKCKIVSEKLFSVDYFKFIFKNFGFGFFDQDNTLSKLIEDHINDTSFFALYAQNLLEAAISERRIDLVNQVFDKCMKLIINDPAEINVLKIISSLSIKLYETYPDYFNRFISQTSLLLSPNHIFREPIVYTSDPHLHPHTAEPYMFKLKKELVDKQFDVPAIHFVVPLSGFSSYDTDFSFWNEIFGRTKSNGFVEIQTPELYSSWSGEALLNFKWNTFGKYYYYLDWAIFTLFLMTFSFAVTENGYISESVQEILLWTSIILGLFLLMYIELRQLIFNWKRYIFNLWNCFESKNMSSTDVNTDLYASFDTSLLAVFLLMTGDNSSLSTWDYHTNRVLVLLMVTFSFFTVIYLLNLFIGLLSNAIEEYNNRAEYLIQKAEIVAVIELFWLFPKQRRWQHWFPEYVCYTAYRDKVHKKIIEVNNDEDLTEDQKPVISNELLKLAGINIKSEESKQEEANLKLDNNIIKKLLELVNEDKETE</sequence>
<comment type="caution">
    <text evidence="1">The sequence shown here is derived from an EMBL/GenBank/DDBJ whole genome shotgun (WGS) entry which is preliminary data.</text>
</comment>
<gene>
    <name evidence="1" type="ORF">DHETER_LOCUS3822</name>
</gene>
<accession>A0ACA9L9X8</accession>
<name>A0ACA9L9X8_9GLOM</name>
<evidence type="ECO:0000313" key="2">
    <source>
        <dbReference type="Proteomes" id="UP000789702"/>
    </source>
</evidence>
<dbReference type="EMBL" id="CAJVPU010003490">
    <property type="protein sequence ID" value="CAG8518994.1"/>
    <property type="molecule type" value="Genomic_DNA"/>
</dbReference>
<dbReference type="Proteomes" id="UP000789702">
    <property type="component" value="Unassembled WGS sequence"/>
</dbReference>
<protein>
    <submittedName>
        <fullName evidence="1">12429_t:CDS:1</fullName>
    </submittedName>
</protein>
<reference evidence="1" key="1">
    <citation type="submission" date="2021-06" db="EMBL/GenBank/DDBJ databases">
        <authorList>
            <person name="Kallberg Y."/>
            <person name="Tangrot J."/>
            <person name="Rosling A."/>
        </authorList>
    </citation>
    <scope>NUCLEOTIDE SEQUENCE</scope>
    <source>
        <strain evidence="1">IL203A</strain>
    </source>
</reference>
<evidence type="ECO:0000313" key="1">
    <source>
        <dbReference type="EMBL" id="CAG8518994.1"/>
    </source>
</evidence>
<keyword evidence="2" id="KW-1185">Reference proteome</keyword>
<proteinExistence type="predicted"/>
<organism evidence="1 2">
    <name type="scientific">Dentiscutata heterogama</name>
    <dbReference type="NCBI Taxonomy" id="1316150"/>
    <lineage>
        <taxon>Eukaryota</taxon>
        <taxon>Fungi</taxon>
        <taxon>Fungi incertae sedis</taxon>
        <taxon>Mucoromycota</taxon>
        <taxon>Glomeromycotina</taxon>
        <taxon>Glomeromycetes</taxon>
        <taxon>Diversisporales</taxon>
        <taxon>Gigasporaceae</taxon>
        <taxon>Dentiscutata</taxon>
    </lineage>
</organism>